<protein>
    <recommendedName>
        <fullName evidence="6">AGC-kinase C-terminal domain-containing protein</fullName>
    </recommendedName>
</protein>
<dbReference type="GO" id="GO:0004674">
    <property type="term" value="F:protein serine/threonine kinase activity"/>
    <property type="evidence" value="ECO:0007669"/>
    <property type="project" value="UniProtKB-KW"/>
</dbReference>
<evidence type="ECO:0000256" key="3">
    <source>
        <dbReference type="ARBA" id="ARBA00022741"/>
    </source>
</evidence>
<dbReference type="SMART" id="SM00133">
    <property type="entry name" value="S_TK_X"/>
    <property type="match status" value="1"/>
</dbReference>
<evidence type="ECO:0000256" key="4">
    <source>
        <dbReference type="ARBA" id="ARBA00022777"/>
    </source>
</evidence>
<keyword evidence="5" id="KW-0067">ATP-binding</keyword>
<keyword evidence="4" id="KW-0418">Kinase</keyword>
<evidence type="ECO:0000313" key="7">
    <source>
        <dbReference type="EMBL" id="GKV03010.1"/>
    </source>
</evidence>
<feature type="domain" description="AGC-kinase C-terminal" evidence="6">
    <location>
        <begin position="82"/>
        <end position="150"/>
    </location>
</feature>
<dbReference type="SUPFAM" id="SSF56112">
    <property type="entry name" value="Protein kinase-like (PK-like)"/>
    <property type="match status" value="1"/>
</dbReference>
<keyword evidence="3" id="KW-0547">Nucleotide-binding</keyword>
<dbReference type="Proteomes" id="UP001054252">
    <property type="component" value="Unassembled WGS sequence"/>
</dbReference>
<dbReference type="PANTHER" id="PTHR24351">
    <property type="entry name" value="RIBOSOMAL PROTEIN S6 KINASE"/>
    <property type="match status" value="1"/>
</dbReference>
<comment type="caution">
    <text evidence="7">The sequence shown here is derived from an EMBL/GenBank/DDBJ whole genome shotgun (WGS) entry which is preliminary data.</text>
</comment>
<evidence type="ECO:0000259" key="6">
    <source>
        <dbReference type="PROSITE" id="PS51285"/>
    </source>
</evidence>
<dbReference type="GO" id="GO:0005524">
    <property type="term" value="F:ATP binding"/>
    <property type="evidence" value="ECO:0007669"/>
    <property type="project" value="UniProtKB-KW"/>
</dbReference>
<dbReference type="InterPro" id="IPR000961">
    <property type="entry name" value="AGC-kinase_C"/>
</dbReference>
<dbReference type="EMBL" id="BPVZ01000019">
    <property type="protein sequence ID" value="GKV03010.1"/>
    <property type="molecule type" value="Genomic_DNA"/>
</dbReference>
<dbReference type="InterPro" id="IPR011009">
    <property type="entry name" value="Kinase-like_dom_sf"/>
</dbReference>
<keyword evidence="8" id="KW-1185">Reference proteome</keyword>
<name>A0AAV5IRF3_9ROSI</name>
<organism evidence="7 8">
    <name type="scientific">Rubroshorea leprosula</name>
    <dbReference type="NCBI Taxonomy" id="152421"/>
    <lineage>
        <taxon>Eukaryota</taxon>
        <taxon>Viridiplantae</taxon>
        <taxon>Streptophyta</taxon>
        <taxon>Embryophyta</taxon>
        <taxon>Tracheophyta</taxon>
        <taxon>Spermatophyta</taxon>
        <taxon>Magnoliopsida</taxon>
        <taxon>eudicotyledons</taxon>
        <taxon>Gunneridae</taxon>
        <taxon>Pentapetalae</taxon>
        <taxon>rosids</taxon>
        <taxon>malvids</taxon>
        <taxon>Malvales</taxon>
        <taxon>Dipterocarpaceae</taxon>
        <taxon>Rubroshorea</taxon>
    </lineage>
</organism>
<proteinExistence type="predicted"/>
<evidence type="ECO:0000256" key="5">
    <source>
        <dbReference type="ARBA" id="ARBA00022840"/>
    </source>
</evidence>
<gene>
    <name evidence="7" type="ORF">SLEP1_g15376</name>
</gene>
<accession>A0AAV5IRF3</accession>
<keyword evidence="2" id="KW-0808">Transferase</keyword>
<evidence type="ECO:0000256" key="1">
    <source>
        <dbReference type="ARBA" id="ARBA00022527"/>
    </source>
</evidence>
<dbReference type="Gene3D" id="1.10.510.10">
    <property type="entry name" value="Transferase(Phosphotransferase) domain 1"/>
    <property type="match status" value="1"/>
</dbReference>
<dbReference type="Gene3D" id="3.30.200.20">
    <property type="entry name" value="Phosphorylase Kinase, domain 1"/>
    <property type="match status" value="1"/>
</dbReference>
<dbReference type="AlphaFoldDB" id="A0AAV5IRF3"/>
<keyword evidence="1" id="KW-0723">Serine/threonine-protein kinase</keyword>
<sequence length="155" mass="17793">MITIPPCWYHTYIWFFLVQPPFIGGNRDKIQQKVVKDKIKLPAFLSSEAHSLLKGLLQKEASKRLGSGPAGIDEIKRHKWFKPINWKKLEAREIQPSFRPEVEGVHCIANFEKRWTDMPLSESPASSPKTITNPFTNFTYIRPAASFLQKSSPLV</sequence>
<reference evidence="7 8" key="1">
    <citation type="journal article" date="2021" name="Commun. Biol.">
        <title>The genome of Shorea leprosula (Dipterocarpaceae) highlights the ecological relevance of drought in aseasonal tropical rainforests.</title>
        <authorList>
            <person name="Ng K.K.S."/>
            <person name="Kobayashi M.J."/>
            <person name="Fawcett J.A."/>
            <person name="Hatakeyama M."/>
            <person name="Paape T."/>
            <person name="Ng C.H."/>
            <person name="Ang C.C."/>
            <person name="Tnah L.H."/>
            <person name="Lee C.T."/>
            <person name="Nishiyama T."/>
            <person name="Sese J."/>
            <person name="O'Brien M.J."/>
            <person name="Copetti D."/>
            <person name="Mohd Noor M.I."/>
            <person name="Ong R.C."/>
            <person name="Putra M."/>
            <person name="Sireger I.Z."/>
            <person name="Indrioko S."/>
            <person name="Kosugi Y."/>
            <person name="Izuno A."/>
            <person name="Isagi Y."/>
            <person name="Lee S.L."/>
            <person name="Shimizu K.K."/>
        </authorList>
    </citation>
    <scope>NUCLEOTIDE SEQUENCE [LARGE SCALE GENOMIC DNA]</scope>
    <source>
        <strain evidence="7">214</strain>
    </source>
</reference>
<dbReference type="PROSITE" id="PS51285">
    <property type="entry name" value="AGC_KINASE_CTER"/>
    <property type="match status" value="1"/>
</dbReference>
<evidence type="ECO:0000256" key="2">
    <source>
        <dbReference type="ARBA" id="ARBA00022679"/>
    </source>
</evidence>
<evidence type="ECO:0000313" key="8">
    <source>
        <dbReference type="Proteomes" id="UP001054252"/>
    </source>
</evidence>